<proteinExistence type="predicted"/>
<evidence type="ECO:0000313" key="1">
    <source>
        <dbReference type="EMBL" id="KAK1870381.1"/>
    </source>
</evidence>
<gene>
    <name evidence="1" type="ORF">I4F81_012843</name>
</gene>
<sequence length="600" mass="64375">MDTTSIPGRSAHVCTNEEVLVGLGGTPSGVSLRAVRTALGAAGIRHDDERVAASLGRLAAAADALPGTTTAAAGDGSGRDDAEVPAAAFFDAVTGATSLLHKVATDELVIANFPQFVEHLDRIYEAVATDTSGAVADYIPTLRDAEPERYGVAFTSVDGQIHERGADTRCPFSIQSTSKAVMFAAALEQAGVDETLRWVGVEPSGRLFNDMALLPDGRPFNAMVNSGAMMTTAVVAAAHPKVAASDEPDADGAYGDRLCKEVLMPLWTRLSGGGHLGEVGLDRDTFLAERATADTNYAIAYLMRGRTGLPGDPQLPSDLRLNTMTDTYFRSCSISANCAMMSVVAATLANGGKCPTTDDRVFSVEVTKKLLSSMSFCGMYDAAGEFFFRTGLPAKSGVSGIVMIVVPNVGGLAVFSPRLDDAGNSVRGTRFAQELVARFTFHSFDNLSSLSTGCKLDPRFSLDAAADRHVSRLRWAVRAGDVRAVAFAQLLLTVTVRAAMIDGDWAVEEARTVADVYESILCTRLSQEEVEAERSRVEATTAVRRRRRSRRSQPGCGLRRSPMTCAGSCCWRRRSRWLSPTGCATSRRTRCSARWPWRWR</sequence>
<accession>A0ACC3CK73</accession>
<reference evidence="1" key="1">
    <citation type="submission" date="2019-11" db="EMBL/GenBank/DDBJ databases">
        <title>Nori genome reveals adaptations in red seaweeds to the harsh intertidal environment.</title>
        <authorList>
            <person name="Wang D."/>
            <person name="Mao Y."/>
        </authorList>
    </citation>
    <scope>NUCLEOTIDE SEQUENCE</scope>
    <source>
        <tissue evidence="1">Gametophyte</tissue>
    </source>
</reference>
<keyword evidence="2" id="KW-1185">Reference proteome</keyword>
<dbReference type="EMBL" id="CM020620">
    <property type="protein sequence ID" value="KAK1870381.1"/>
    <property type="molecule type" value="Genomic_DNA"/>
</dbReference>
<organism evidence="1 2">
    <name type="scientific">Pyropia yezoensis</name>
    <name type="common">Susabi-nori</name>
    <name type="synonym">Porphyra yezoensis</name>
    <dbReference type="NCBI Taxonomy" id="2788"/>
    <lineage>
        <taxon>Eukaryota</taxon>
        <taxon>Rhodophyta</taxon>
        <taxon>Bangiophyceae</taxon>
        <taxon>Bangiales</taxon>
        <taxon>Bangiaceae</taxon>
        <taxon>Pyropia</taxon>
    </lineage>
</organism>
<protein>
    <submittedName>
        <fullName evidence="1">Uncharacterized protein</fullName>
    </submittedName>
</protein>
<evidence type="ECO:0000313" key="2">
    <source>
        <dbReference type="Proteomes" id="UP000798662"/>
    </source>
</evidence>
<comment type="caution">
    <text evidence="1">The sequence shown here is derived from an EMBL/GenBank/DDBJ whole genome shotgun (WGS) entry which is preliminary data.</text>
</comment>
<dbReference type="Proteomes" id="UP000798662">
    <property type="component" value="Chromosome 3"/>
</dbReference>
<name>A0ACC3CK73_PYRYE</name>